<dbReference type="InterPro" id="IPR010921">
    <property type="entry name" value="Trp_repressor/repl_initiator"/>
</dbReference>
<keyword evidence="1" id="KW-0175">Coiled coil</keyword>
<proteinExistence type="predicted"/>
<feature type="coiled-coil region" evidence="1">
    <location>
        <begin position="59"/>
        <end position="93"/>
    </location>
</feature>
<dbReference type="Gene3D" id="1.10.10.10">
    <property type="entry name" value="Winged helix-like DNA-binding domain superfamily/Winged helix DNA-binding domain"/>
    <property type="match status" value="1"/>
</dbReference>
<dbReference type="Proteomes" id="UP000640274">
    <property type="component" value="Unassembled WGS sequence"/>
</dbReference>
<dbReference type="SUPFAM" id="SSF48295">
    <property type="entry name" value="TrpR-like"/>
    <property type="match status" value="1"/>
</dbReference>
<dbReference type="InterPro" id="IPR002514">
    <property type="entry name" value="Transposase_8"/>
</dbReference>
<name>A0A934IXZ2_9BACL</name>
<dbReference type="GO" id="GO:0006313">
    <property type="term" value="P:DNA transposition"/>
    <property type="evidence" value="ECO:0007669"/>
    <property type="project" value="InterPro"/>
</dbReference>
<dbReference type="RefSeq" id="WP_199017265.1">
    <property type="nucleotide sequence ID" value="NZ_JAELUP010000001.1"/>
</dbReference>
<dbReference type="GO" id="GO:0043565">
    <property type="term" value="F:sequence-specific DNA binding"/>
    <property type="evidence" value="ECO:0007669"/>
    <property type="project" value="InterPro"/>
</dbReference>
<evidence type="ECO:0000256" key="1">
    <source>
        <dbReference type="SAM" id="Coils"/>
    </source>
</evidence>
<dbReference type="Pfam" id="PF01527">
    <property type="entry name" value="HTH_Tnp_1"/>
    <property type="match status" value="1"/>
</dbReference>
<organism evidence="2 3">
    <name type="scientific">Paenibacillus roseus</name>
    <dbReference type="NCBI Taxonomy" id="2798579"/>
    <lineage>
        <taxon>Bacteria</taxon>
        <taxon>Bacillati</taxon>
        <taxon>Bacillota</taxon>
        <taxon>Bacilli</taxon>
        <taxon>Bacillales</taxon>
        <taxon>Paenibacillaceae</taxon>
        <taxon>Paenibacillus</taxon>
    </lineage>
</organism>
<accession>A0A934IXZ2</accession>
<dbReference type="GO" id="GO:0004803">
    <property type="term" value="F:transposase activity"/>
    <property type="evidence" value="ECO:0007669"/>
    <property type="project" value="InterPro"/>
</dbReference>
<evidence type="ECO:0000313" key="3">
    <source>
        <dbReference type="Proteomes" id="UP000640274"/>
    </source>
</evidence>
<dbReference type="EMBL" id="JAELUP010000001">
    <property type="protein sequence ID" value="MBJ6359744.1"/>
    <property type="molecule type" value="Genomic_DNA"/>
</dbReference>
<keyword evidence="3" id="KW-1185">Reference proteome</keyword>
<dbReference type="InterPro" id="IPR036388">
    <property type="entry name" value="WH-like_DNA-bd_sf"/>
</dbReference>
<comment type="caution">
    <text evidence="2">The sequence shown here is derived from an EMBL/GenBank/DDBJ whole genome shotgun (WGS) entry which is preliminary data.</text>
</comment>
<sequence>MEKRRKFTAEQKAKIVLEMLREERTVGEIAAEHEIHPTQLHKWKAEALDHLPSIFTRGASETEKMRKQHEKEKDQLTQQIGQLSVELNWLKKNLTSSTSVEERKEMMDRNDAKLSVKRQAELLEVSRTSVYYMPADRDKEEQDEGIVISKKKTCRLMRRMGLAGLCPGPNLSKHNHKQAVHPYLLRGVKAMHRNHIWGIDITYSTPS</sequence>
<reference evidence="2" key="1">
    <citation type="submission" date="2020-12" db="EMBL/GenBank/DDBJ databases">
        <authorList>
            <person name="Huq M.A."/>
        </authorList>
    </citation>
    <scope>NUCLEOTIDE SEQUENCE</scope>
    <source>
        <strain evidence="2">MAHUQ-46</strain>
    </source>
</reference>
<gene>
    <name evidence="2" type="ORF">JFN88_00170</name>
</gene>
<dbReference type="AlphaFoldDB" id="A0A934IXZ2"/>
<evidence type="ECO:0000313" key="2">
    <source>
        <dbReference type="EMBL" id="MBJ6359744.1"/>
    </source>
</evidence>
<protein>
    <submittedName>
        <fullName evidence="2">Transposase</fullName>
    </submittedName>
</protein>